<dbReference type="GO" id="GO:0005634">
    <property type="term" value="C:nucleus"/>
    <property type="evidence" value="ECO:0007669"/>
    <property type="project" value="TreeGrafter"/>
</dbReference>
<dbReference type="GO" id="GO:0003904">
    <property type="term" value="F:deoxyribodipyrimidine photo-lyase activity"/>
    <property type="evidence" value="ECO:0007669"/>
    <property type="project" value="TreeGrafter"/>
</dbReference>
<gene>
    <name evidence="6" type="primary">CPF1</name>
    <name evidence="6" type="ORF">FRACYDRAFT_238616</name>
</gene>
<dbReference type="GO" id="GO:0071949">
    <property type="term" value="F:FAD binding"/>
    <property type="evidence" value="ECO:0007669"/>
    <property type="project" value="TreeGrafter"/>
</dbReference>
<dbReference type="KEGG" id="fcy:FRACYDRAFT_238616"/>
<dbReference type="GO" id="GO:0005737">
    <property type="term" value="C:cytoplasm"/>
    <property type="evidence" value="ECO:0007669"/>
    <property type="project" value="TreeGrafter"/>
</dbReference>
<dbReference type="InterPro" id="IPR002081">
    <property type="entry name" value="Cryptochrome/DNA_photolyase_1"/>
</dbReference>
<evidence type="ECO:0000256" key="3">
    <source>
        <dbReference type="ARBA" id="ARBA00022630"/>
    </source>
</evidence>
<feature type="domain" description="Cryptochrome/DNA photolyase FAD-binding" evidence="5">
    <location>
        <begin position="14"/>
        <end position="92"/>
    </location>
</feature>
<evidence type="ECO:0000256" key="2">
    <source>
        <dbReference type="ARBA" id="ARBA00005862"/>
    </source>
</evidence>
<dbReference type="EMBL" id="KV784358">
    <property type="protein sequence ID" value="OEU16032.1"/>
    <property type="molecule type" value="Genomic_DNA"/>
</dbReference>
<evidence type="ECO:0000313" key="6">
    <source>
        <dbReference type="EMBL" id="OEU16032.1"/>
    </source>
</evidence>
<keyword evidence="4" id="KW-0274">FAD</keyword>
<dbReference type="InterPro" id="IPR036134">
    <property type="entry name" value="Crypto/Photolyase_FAD-like_sf"/>
</dbReference>
<name>A0A1E7FCX3_9STRA</name>
<accession>A0A1E7FCX3</accession>
<dbReference type="InterPro" id="IPR005101">
    <property type="entry name" value="Cryptochr/Photolyase_FAD-bd"/>
</dbReference>
<dbReference type="Gene3D" id="1.10.579.10">
    <property type="entry name" value="DNA Cyclobutane Dipyrimidine Photolyase, subunit A, domain 3"/>
    <property type="match status" value="1"/>
</dbReference>
<dbReference type="GO" id="GO:0032922">
    <property type="term" value="P:circadian regulation of gene expression"/>
    <property type="evidence" value="ECO:0007669"/>
    <property type="project" value="TreeGrafter"/>
</dbReference>
<evidence type="ECO:0000256" key="4">
    <source>
        <dbReference type="ARBA" id="ARBA00022827"/>
    </source>
</evidence>
<dbReference type="OrthoDB" id="435881at2759"/>
<dbReference type="Pfam" id="PF03441">
    <property type="entry name" value="FAD_binding_7"/>
    <property type="match status" value="1"/>
</dbReference>
<dbReference type="GO" id="GO:0043153">
    <property type="term" value="P:entrainment of circadian clock by photoperiod"/>
    <property type="evidence" value="ECO:0007669"/>
    <property type="project" value="TreeGrafter"/>
</dbReference>
<proteinExistence type="inferred from homology"/>
<sequence length="122" mass="13934">MDLIGCGVCSGFFYQYFRCYSPIVFQKKNDPNGNYIRKYVPELKDLPSKYIYAPWEAPTAILDKAGVKLGKNYPRPVVDHKVISKENMNRMNLAYVDHKAREAASVAAAKEKKPSKKKQRTS</sequence>
<dbReference type="PANTHER" id="PTHR11455:SF9">
    <property type="entry name" value="CRYPTOCHROME CIRCADIAN CLOCK 5 ISOFORM X1"/>
    <property type="match status" value="1"/>
</dbReference>
<keyword evidence="7" id="KW-1185">Reference proteome</keyword>
<dbReference type="Proteomes" id="UP000095751">
    <property type="component" value="Unassembled WGS sequence"/>
</dbReference>
<dbReference type="AlphaFoldDB" id="A0A1E7FCX3"/>
<comment type="cofactor">
    <cofactor evidence="1">
        <name>FAD</name>
        <dbReference type="ChEBI" id="CHEBI:57692"/>
    </cofactor>
</comment>
<evidence type="ECO:0000313" key="7">
    <source>
        <dbReference type="Proteomes" id="UP000095751"/>
    </source>
</evidence>
<dbReference type="PANTHER" id="PTHR11455">
    <property type="entry name" value="CRYPTOCHROME"/>
    <property type="match status" value="1"/>
</dbReference>
<organism evidence="6 7">
    <name type="scientific">Fragilariopsis cylindrus CCMP1102</name>
    <dbReference type="NCBI Taxonomy" id="635003"/>
    <lineage>
        <taxon>Eukaryota</taxon>
        <taxon>Sar</taxon>
        <taxon>Stramenopiles</taxon>
        <taxon>Ochrophyta</taxon>
        <taxon>Bacillariophyta</taxon>
        <taxon>Bacillariophyceae</taxon>
        <taxon>Bacillariophycidae</taxon>
        <taxon>Bacillariales</taxon>
        <taxon>Bacillariaceae</taxon>
        <taxon>Fragilariopsis</taxon>
    </lineage>
</organism>
<reference evidence="6 7" key="1">
    <citation type="submission" date="2016-09" db="EMBL/GenBank/DDBJ databases">
        <title>Extensive genetic diversity and differential bi-allelic expression allows diatom success in the polar Southern Ocean.</title>
        <authorList>
            <consortium name="DOE Joint Genome Institute"/>
            <person name="Mock T."/>
            <person name="Otillar R.P."/>
            <person name="Strauss J."/>
            <person name="Dupont C."/>
            <person name="Frickenhaus S."/>
            <person name="Maumus F."/>
            <person name="Mcmullan M."/>
            <person name="Sanges R."/>
            <person name="Schmutz J."/>
            <person name="Toseland A."/>
            <person name="Valas R."/>
            <person name="Veluchamy A."/>
            <person name="Ward B.J."/>
            <person name="Allen A."/>
            <person name="Barry K."/>
            <person name="Falciatore A."/>
            <person name="Ferrante M."/>
            <person name="Fortunato A.E."/>
            <person name="Gloeckner G."/>
            <person name="Gruber A."/>
            <person name="Hipkin R."/>
            <person name="Janech M."/>
            <person name="Kroth P."/>
            <person name="Leese F."/>
            <person name="Lindquist E."/>
            <person name="Lyon B.R."/>
            <person name="Martin J."/>
            <person name="Mayer C."/>
            <person name="Parker M."/>
            <person name="Quesneville H."/>
            <person name="Raymond J."/>
            <person name="Uhlig C."/>
            <person name="Valentin K.U."/>
            <person name="Worden A.Z."/>
            <person name="Armbrust E.V."/>
            <person name="Bowler C."/>
            <person name="Green B."/>
            <person name="Moulton V."/>
            <person name="Van Oosterhout C."/>
            <person name="Grigoriev I."/>
        </authorList>
    </citation>
    <scope>NUCLEOTIDE SEQUENCE [LARGE SCALE GENOMIC DNA]</scope>
    <source>
        <strain evidence="6 7">CCMP1102</strain>
    </source>
</reference>
<comment type="similarity">
    <text evidence="2">Belongs to the DNA photolyase class-1 family.</text>
</comment>
<evidence type="ECO:0000256" key="1">
    <source>
        <dbReference type="ARBA" id="ARBA00001974"/>
    </source>
</evidence>
<keyword evidence="3" id="KW-0285">Flavoprotein</keyword>
<protein>
    <submittedName>
        <fullName evidence="6">FAD_binding_7-domain-containing protein</fullName>
    </submittedName>
</protein>
<dbReference type="InParanoid" id="A0A1E7FCX3"/>
<evidence type="ECO:0000259" key="5">
    <source>
        <dbReference type="Pfam" id="PF03441"/>
    </source>
</evidence>
<dbReference type="SUPFAM" id="SSF48173">
    <property type="entry name" value="Cryptochrome/photolyase FAD-binding domain"/>
    <property type="match status" value="1"/>
</dbReference>
<dbReference type="GO" id="GO:0003677">
    <property type="term" value="F:DNA binding"/>
    <property type="evidence" value="ECO:0007669"/>
    <property type="project" value="TreeGrafter"/>
</dbReference>